<evidence type="ECO:0000256" key="2">
    <source>
        <dbReference type="ARBA" id="ARBA00022692"/>
    </source>
</evidence>
<dbReference type="OrthoDB" id="6500128at2759"/>
<keyword evidence="4 5" id="KW-0472">Membrane</keyword>
<feature type="non-terminal residue" evidence="7">
    <location>
        <position position="208"/>
    </location>
</feature>
<dbReference type="GO" id="GO:0005524">
    <property type="term" value="F:ATP binding"/>
    <property type="evidence" value="ECO:0007669"/>
    <property type="project" value="InterPro"/>
</dbReference>
<proteinExistence type="predicted"/>
<sequence>MSFRAIVNQDAAFFDDRANGTGILCSKLATESERINTLSGSLIGVLIQSASTLIIGFVLAFTHGWQLTLVVMAVLPLTVAAQVLQLNALSGFDGKTKKAYDDAAQSAAETVANLRTVASICRERMFIAMFQRTNDQPHREAIRGFVIDGLGTAFSQIQMFVLMIVAFYYGSRLVLWGTYTVEEMFQVFYAITFAALGLAQAGQRLGDI</sequence>
<evidence type="ECO:0000256" key="1">
    <source>
        <dbReference type="ARBA" id="ARBA00004141"/>
    </source>
</evidence>
<comment type="caution">
    <text evidence="7">The sequence shown here is derived from an EMBL/GenBank/DDBJ whole genome shotgun (WGS) entry which is preliminary data.</text>
</comment>
<dbReference type="PROSITE" id="PS50929">
    <property type="entry name" value="ABC_TM1F"/>
    <property type="match status" value="1"/>
</dbReference>
<dbReference type="GO" id="GO:0140359">
    <property type="term" value="F:ABC-type transporter activity"/>
    <property type="evidence" value="ECO:0007669"/>
    <property type="project" value="InterPro"/>
</dbReference>
<feature type="transmembrane region" description="Helical" evidence="5">
    <location>
        <begin position="42"/>
        <end position="61"/>
    </location>
</feature>
<dbReference type="SUPFAM" id="SSF90123">
    <property type="entry name" value="ABC transporter transmembrane region"/>
    <property type="match status" value="1"/>
</dbReference>
<dbReference type="Gene3D" id="1.20.1560.10">
    <property type="entry name" value="ABC transporter type 1, transmembrane domain"/>
    <property type="match status" value="1"/>
</dbReference>
<evidence type="ECO:0000259" key="6">
    <source>
        <dbReference type="PROSITE" id="PS50929"/>
    </source>
</evidence>
<keyword evidence="3 5" id="KW-1133">Transmembrane helix</keyword>
<evidence type="ECO:0000256" key="5">
    <source>
        <dbReference type="SAM" id="Phobius"/>
    </source>
</evidence>
<dbReference type="AlphaFoldDB" id="A0A9W7ZF00"/>
<evidence type="ECO:0000313" key="7">
    <source>
        <dbReference type="EMBL" id="KAJ1903226.1"/>
    </source>
</evidence>
<keyword evidence="8" id="KW-1185">Reference proteome</keyword>
<organism evidence="7 8">
    <name type="scientific">Tieghemiomyces parasiticus</name>
    <dbReference type="NCBI Taxonomy" id="78921"/>
    <lineage>
        <taxon>Eukaryota</taxon>
        <taxon>Fungi</taxon>
        <taxon>Fungi incertae sedis</taxon>
        <taxon>Zoopagomycota</taxon>
        <taxon>Kickxellomycotina</taxon>
        <taxon>Dimargaritomycetes</taxon>
        <taxon>Dimargaritales</taxon>
        <taxon>Dimargaritaceae</taxon>
        <taxon>Tieghemiomyces</taxon>
    </lineage>
</organism>
<dbReference type="InterPro" id="IPR039421">
    <property type="entry name" value="Type_1_exporter"/>
</dbReference>
<reference evidence="7" key="1">
    <citation type="submission" date="2022-07" db="EMBL/GenBank/DDBJ databases">
        <title>Phylogenomic reconstructions and comparative analyses of Kickxellomycotina fungi.</title>
        <authorList>
            <person name="Reynolds N.K."/>
            <person name="Stajich J.E."/>
            <person name="Barry K."/>
            <person name="Grigoriev I.V."/>
            <person name="Crous P."/>
            <person name="Smith M.E."/>
        </authorList>
    </citation>
    <scope>NUCLEOTIDE SEQUENCE</scope>
    <source>
        <strain evidence="7">RSA 861</strain>
    </source>
</reference>
<dbReference type="GO" id="GO:0016020">
    <property type="term" value="C:membrane"/>
    <property type="evidence" value="ECO:0007669"/>
    <property type="project" value="UniProtKB-SubCell"/>
</dbReference>
<dbReference type="InterPro" id="IPR011527">
    <property type="entry name" value="ABC1_TM_dom"/>
</dbReference>
<evidence type="ECO:0000256" key="4">
    <source>
        <dbReference type="ARBA" id="ARBA00023136"/>
    </source>
</evidence>
<feature type="transmembrane region" description="Helical" evidence="5">
    <location>
        <begin position="145"/>
        <end position="169"/>
    </location>
</feature>
<name>A0A9W7ZF00_9FUNG</name>
<dbReference type="Pfam" id="PF00664">
    <property type="entry name" value="ABC_membrane"/>
    <property type="match status" value="1"/>
</dbReference>
<keyword evidence="2 5" id="KW-0812">Transmembrane</keyword>
<dbReference type="PANTHER" id="PTHR24221:SF503">
    <property type="entry name" value="MITOCHONDRIAL POTASSIUM CHANNEL ATP-BINDING SUBUNIT"/>
    <property type="match status" value="1"/>
</dbReference>
<dbReference type="Proteomes" id="UP001150569">
    <property type="component" value="Unassembled WGS sequence"/>
</dbReference>
<dbReference type="CDD" id="cd18578">
    <property type="entry name" value="ABC_6TM_Pgp_ABCB1_D2_like"/>
    <property type="match status" value="1"/>
</dbReference>
<feature type="domain" description="ABC transmembrane type-1" evidence="6">
    <location>
        <begin position="1"/>
        <end position="208"/>
    </location>
</feature>
<dbReference type="InterPro" id="IPR036640">
    <property type="entry name" value="ABC1_TM_sf"/>
</dbReference>
<dbReference type="PANTHER" id="PTHR24221">
    <property type="entry name" value="ATP-BINDING CASSETTE SUB-FAMILY B"/>
    <property type="match status" value="1"/>
</dbReference>
<accession>A0A9W7ZF00</accession>
<dbReference type="EMBL" id="JANBPT010002227">
    <property type="protein sequence ID" value="KAJ1903226.1"/>
    <property type="molecule type" value="Genomic_DNA"/>
</dbReference>
<gene>
    <name evidence="7" type="ORF">IWQ60_012609</name>
</gene>
<feature type="transmembrane region" description="Helical" evidence="5">
    <location>
        <begin position="67"/>
        <end position="89"/>
    </location>
</feature>
<protein>
    <recommendedName>
        <fullName evidence="6">ABC transmembrane type-1 domain-containing protein</fullName>
    </recommendedName>
</protein>
<comment type="subcellular location">
    <subcellularLocation>
        <location evidence="1">Membrane</location>
        <topology evidence="1">Multi-pass membrane protein</topology>
    </subcellularLocation>
</comment>
<evidence type="ECO:0000313" key="8">
    <source>
        <dbReference type="Proteomes" id="UP001150569"/>
    </source>
</evidence>
<evidence type="ECO:0000256" key="3">
    <source>
        <dbReference type="ARBA" id="ARBA00022989"/>
    </source>
</evidence>